<keyword evidence="2" id="KW-1185">Reference proteome</keyword>
<gene>
    <name evidence="1" type="ORF">PCON_14077</name>
</gene>
<dbReference type="Proteomes" id="UP000018144">
    <property type="component" value="Unassembled WGS sequence"/>
</dbReference>
<organism evidence="1 2">
    <name type="scientific">Pyronema omphalodes (strain CBS 100304)</name>
    <name type="common">Pyronema confluens</name>
    <dbReference type="NCBI Taxonomy" id="1076935"/>
    <lineage>
        <taxon>Eukaryota</taxon>
        <taxon>Fungi</taxon>
        <taxon>Dikarya</taxon>
        <taxon>Ascomycota</taxon>
        <taxon>Pezizomycotina</taxon>
        <taxon>Pezizomycetes</taxon>
        <taxon>Pezizales</taxon>
        <taxon>Pyronemataceae</taxon>
        <taxon>Pyronema</taxon>
    </lineage>
</organism>
<reference evidence="1 2" key="1">
    <citation type="journal article" date="2013" name="PLoS Genet.">
        <title>The genome and development-dependent transcriptomes of Pyronema confluens: a window into fungal evolution.</title>
        <authorList>
            <person name="Traeger S."/>
            <person name="Altegoer F."/>
            <person name="Freitag M."/>
            <person name="Gabaldon T."/>
            <person name="Kempken F."/>
            <person name="Kumar A."/>
            <person name="Marcet-Houben M."/>
            <person name="Poggeler S."/>
            <person name="Stajich J.E."/>
            <person name="Nowrousian M."/>
        </authorList>
    </citation>
    <scope>NUCLEOTIDE SEQUENCE [LARGE SCALE GENOMIC DNA]</scope>
    <source>
        <strain evidence="2">CBS 100304</strain>
        <tissue evidence="1">Vegetative mycelium</tissue>
    </source>
</reference>
<evidence type="ECO:0000313" key="1">
    <source>
        <dbReference type="EMBL" id="CCX33048.1"/>
    </source>
</evidence>
<protein>
    <submittedName>
        <fullName evidence="1">Uncharacterized protein</fullName>
    </submittedName>
</protein>
<dbReference type="EMBL" id="HF935997">
    <property type="protein sequence ID" value="CCX33048.1"/>
    <property type="molecule type" value="Genomic_DNA"/>
</dbReference>
<proteinExistence type="predicted"/>
<dbReference type="AlphaFoldDB" id="U4LM82"/>
<sequence length="38" mass="4204">MHRRGWMVCLPDGPMPTHGESMLIVVVKSVERNRGVAG</sequence>
<accession>U4LM82</accession>
<evidence type="ECO:0000313" key="2">
    <source>
        <dbReference type="Proteomes" id="UP000018144"/>
    </source>
</evidence>
<name>U4LM82_PYROM</name>